<reference evidence="4" key="1">
    <citation type="submission" date="2016-10" db="EMBL/GenBank/DDBJ databases">
        <authorList>
            <person name="de Groot N.N."/>
        </authorList>
    </citation>
    <scope>NUCLEOTIDE SEQUENCE [LARGE SCALE GENOMIC DNA]</scope>
    <source>
        <strain evidence="4">DSM 20639</strain>
    </source>
</reference>
<reference evidence="5" key="2">
    <citation type="submission" date="2016-10" db="EMBL/GenBank/DDBJ databases">
        <authorList>
            <person name="Varghese N."/>
        </authorList>
    </citation>
    <scope>NUCLEOTIDE SEQUENCE [LARGE SCALE GENOMIC DNA]</scope>
    <source>
        <strain evidence="5">DSM 20639</strain>
    </source>
</reference>
<accession>A0A0K9EV19</accession>
<feature type="domain" description="UspA" evidence="2">
    <location>
        <begin position="8"/>
        <end position="130"/>
    </location>
</feature>
<name>A0A0K9EV19_9ACTO</name>
<evidence type="ECO:0000259" key="2">
    <source>
        <dbReference type="Pfam" id="PF00582"/>
    </source>
</evidence>
<dbReference type="PRINTS" id="PR01438">
    <property type="entry name" value="UNVRSLSTRESS"/>
</dbReference>
<dbReference type="EMBL" id="JAWNFU010000003">
    <property type="protein sequence ID" value="MDY5153642.1"/>
    <property type="molecule type" value="Genomic_DNA"/>
</dbReference>
<feature type="domain" description="UspA" evidence="2">
    <location>
        <begin position="139"/>
        <end position="275"/>
    </location>
</feature>
<proteinExistence type="inferred from homology"/>
<evidence type="ECO:0000313" key="3">
    <source>
        <dbReference type="EMBL" id="MDY5153642.1"/>
    </source>
</evidence>
<keyword evidence="5" id="KW-1185">Reference proteome</keyword>
<comment type="similarity">
    <text evidence="1">Belongs to the universal stress protein A family.</text>
</comment>
<evidence type="ECO:0000313" key="5">
    <source>
        <dbReference type="Proteomes" id="UP000182744"/>
    </source>
</evidence>
<dbReference type="PANTHER" id="PTHR46268">
    <property type="entry name" value="STRESS RESPONSE PROTEIN NHAX"/>
    <property type="match status" value="1"/>
</dbReference>
<evidence type="ECO:0000313" key="4">
    <source>
        <dbReference type="EMBL" id="SDE22853.1"/>
    </source>
</evidence>
<dbReference type="AlphaFoldDB" id="A0A0K9EV19"/>
<dbReference type="RefSeq" id="WP_049619143.1">
    <property type="nucleotide sequence ID" value="NZ_FNAU01000004.1"/>
</dbReference>
<dbReference type="PANTHER" id="PTHR46268:SF6">
    <property type="entry name" value="UNIVERSAL STRESS PROTEIN UP12"/>
    <property type="match status" value="1"/>
</dbReference>
<dbReference type="PATRIC" id="fig|1657.3.peg.328"/>
<dbReference type="InterPro" id="IPR006015">
    <property type="entry name" value="Universal_stress_UspA"/>
</dbReference>
<gene>
    <name evidence="3" type="ORF">R6G71_06220</name>
    <name evidence="4" type="ORF">SAMN05421878_10446</name>
</gene>
<dbReference type="Gene3D" id="3.40.50.12370">
    <property type="match status" value="1"/>
</dbReference>
<protein>
    <submittedName>
        <fullName evidence="3 4">Universal stress protein</fullName>
    </submittedName>
</protein>
<organism evidence="4 5">
    <name type="scientific">Actinobaculum suis</name>
    <dbReference type="NCBI Taxonomy" id="1657"/>
    <lineage>
        <taxon>Bacteria</taxon>
        <taxon>Bacillati</taxon>
        <taxon>Actinomycetota</taxon>
        <taxon>Actinomycetes</taxon>
        <taxon>Actinomycetales</taxon>
        <taxon>Actinomycetaceae</taxon>
        <taxon>Actinobaculum</taxon>
    </lineage>
</organism>
<dbReference type="EMBL" id="FNAU01000004">
    <property type="protein sequence ID" value="SDE22853.1"/>
    <property type="molecule type" value="Genomic_DNA"/>
</dbReference>
<dbReference type="Proteomes" id="UP001273799">
    <property type="component" value="Unassembled WGS sequence"/>
</dbReference>
<dbReference type="InterPro" id="IPR006016">
    <property type="entry name" value="UspA"/>
</dbReference>
<dbReference type="STRING" id="1657.ACU20_02330"/>
<dbReference type="Pfam" id="PF00582">
    <property type="entry name" value="Usp"/>
    <property type="match status" value="2"/>
</dbReference>
<dbReference type="Proteomes" id="UP000182744">
    <property type="component" value="Unassembled WGS sequence"/>
</dbReference>
<reference evidence="3" key="3">
    <citation type="submission" date="2023-10" db="EMBL/GenBank/DDBJ databases">
        <title>Whole Genome based description of the genera Actinobaculum and Actinotignum reveals a complex phylogenetic relationship within the species included in the genus Actinotignum.</title>
        <authorList>
            <person name="Jensen C.S."/>
            <person name="Dargis R."/>
            <person name="Kemp M."/>
            <person name="Christensen J.J."/>
        </authorList>
    </citation>
    <scope>NUCLEOTIDE SEQUENCE</scope>
    <source>
        <strain evidence="3">Actinobaculum_suis_CCUG19206T</strain>
    </source>
</reference>
<dbReference type="SUPFAM" id="SSF52402">
    <property type="entry name" value="Adenine nucleotide alpha hydrolases-like"/>
    <property type="match status" value="2"/>
</dbReference>
<sequence>MYVHENLVVVGVDGSESALAALRWAAAVARNRGAELRAVTCYQPGPDPEASRVGAESIAHEALAKTDTTGLKISVHVEAGSAGEVLVEQSKIASRVVVGYLGADTTGGAEPGPVATYVTTRAYCATVVVPRTESTRLPIRHIVVGVDGSTASRYAVELAVRMAGRWGAKLSAINSVHVESQAGMLVSPELAKEVLEDTRVGLEETVQEIMTGKEEIEVKCYAVEGSAARLLGELSSSVDLVVVGTRGRSGVAQFIFGSTAQGVLRNAKSPVVVVPARAAENVHAPNTNVPWEAGF</sequence>
<evidence type="ECO:0000256" key="1">
    <source>
        <dbReference type="ARBA" id="ARBA00008791"/>
    </source>
</evidence>
<dbReference type="CDD" id="cd00293">
    <property type="entry name" value="USP-like"/>
    <property type="match status" value="1"/>
</dbReference>